<evidence type="ECO:0000256" key="4">
    <source>
        <dbReference type="ARBA" id="ARBA00022989"/>
    </source>
</evidence>
<gene>
    <name evidence="10" type="primary">adgrd1</name>
</gene>
<evidence type="ECO:0000256" key="2">
    <source>
        <dbReference type="ARBA" id="ARBA00022692"/>
    </source>
</evidence>
<dbReference type="PANTHER" id="PTHR12011:SF216">
    <property type="entry name" value="ADHESION G-PROTEIN COUPLED RECEPTOR D1"/>
    <property type="match status" value="1"/>
</dbReference>
<feature type="transmembrane region" description="Helical" evidence="7">
    <location>
        <begin position="624"/>
        <end position="642"/>
    </location>
</feature>
<dbReference type="FunFam" id="2.60.120.200:FF:000314">
    <property type="entry name" value="Adhesion G-protein coupled receptor D1"/>
    <property type="match status" value="1"/>
</dbReference>
<feature type="domain" description="GAIN-B" evidence="8">
    <location>
        <begin position="374"/>
        <end position="547"/>
    </location>
</feature>
<keyword evidence="6" id="KW-1015">Disulfide bond</keyword>
<dbReference type="InterPro" id="IPR013320">
    <property type="entry name" value="ConA-like_dom_sf"/>
</dbReference>
<dbReference type="PANTHER" id="PTHR12011">
    <property type="entry name" value="ADHESION G-PROTEIN COUPLED RECEPTOR"/>
    <property type="match status" value="1"/>
</dbReference>
<evidence type="ECO:0000256" key="3">
    <source>
        <dbReference type="ARBA" id="ARBA00022729"/>
    </source>
</evidence>
<dbReference type="Gene3D" id="2.60.120.200">
    <property type="match status" value="1"/>
</dbReference>
<dbReference type="CDD" id="cd15256">
    <property type="entry name" value="7tmB2_GPR133"/>
    <property type="match status" value="1"/>
</dbReference>
<dbReference type="FunFam" id="1.20.1070.10:FF:000073">
    <property type="entry name" value="Adhesion G-protein coupled receptor D1"/>
    <property type="match status" value="1"/>
</dbReference>
<dbReference type="Gene3D" id="2.60.220.50">
    <property type="match status" value="1"/>
</dbReference>
<dbReference type="PROSITE" id="PS50221">
    <property type="entry name" value="GAIN_B"/>
    <property type="match status" value="1"/>
</dbReference>
<reference evidence="10" key="3">
    <citation type="submission" date="2025-09" db="UniProtKB">
        <authorList>
            <consortium name="Ensembl"/>
        </authorList>
    </citation>
    <scope>IDENTIFICATION</scope>
</reference>
<dbReference type="InterPro" id="IPR017981">
    <property type="entry name" value="GPCR_2-like_7TM"/>
</dbReference>
<dbReference type="AlphaFoldDB" id="A0A8C5EBC3"/>
<evidence type="ECO:0000313" key="11">
    <source>
        <dbReference type="Proteomes" id="UP000694680"/>
    </source>
</evidence>
<name>A0A8C5EBC3_GOUWI</name>
<feature type="transmembrane region" description="Helical" evidence="7">
    <location>
        <begin position="702"/>
        <end position="728"/>
    </location>
</feature>
<evidence type="ECO:0000259" key="9">
    <source>
        <dbReference type="PROSITE" id="PS50261"/>
    </source>
</evidence>
<dbReference type="InterPro" id="IPR057244">
    <property type="entry name" value="GAIN_B"/>
</dbReference>
<dbReference type="Ensembl" id="ENSGWIT00000021276.1">
    <property type="protein sequence ID" value="ENSGWIP00000019330.1"/>
    <property type="gene ID" value="ENSGWIG00000009176.1"/>
</dbReference>
<evidence type="ECO:0000256" key="5">
    <source>
        <dbReference type="ARBA" id="ARBA00023136"/>
    </source>
</evidence>
<feature type="transmembrane region" description="Helical" evidence="7">
    <location>
        <begin position="776"/>
        <end position="799"/>
    </location>
</feature>
<feature type="domain" description="G-protein coupled receptors family 2 profile 2" evidence="9">
    <location>
        <begin position="556"/>
        <end position="800"/>
    </location>
</feature>
<dbReference type="Pfam" id="PF00002">
    <property type="entry name" value="7tm_2"/>
    <property type="match status" value="1"/>
</dbReference>
<evidence type="ECO:0000259" key="8">
    <source>
        <dbReference type="PROSITE" id="PS50221"/>
    </source>
</evidence>
<evidence type="ECO:0000256" key="1">
    <source>
        <dbReference type="ARBA" id="ARBA00004141"/>
    </source>
</evidence>
<evidence type="ECO:0008006" key="12">
    <source>
        <dbReference type="Google" id="ProtNLM"/>
    </source>
</evidence>
<feature type="transmembrane region" description="Helical" evidence="7">
    <location>
        <begin position="749"/>
        <end position="770"/>
    </location>
</feature>
<accession>A0A8C5EBC3</accession>
<keyword evidence="5 7" id="KW-0472">Membrane</keyword>
<dbReference type="GO" id="GO:0007189">
    <property type="term" value="P:adenylate cyclase-activating G protein-coupled receptor signaling pathway"/>
    <property type="evidence" value="ECO:0007669"/>
    <property type="project" value="TreeGrafter"/>
</dbReference>
<dbReference type="GO" id="GO:0004930">
    <property type="term" value="F:G protein-coupled receptor activity"/>
    <property type="evidence" value="ECO:0007669"/>
    <property type="project" value="InterPro"/>
</dbReference>
<keyword evidence="11" id="KW-1185">Reference proteome</keyword>
<evidence type="ECO:0000256" key="6">
    <source>
        <dbReference type="ARBA" id="ARBA00023157"/>
    </source>
</evidence>
<feature type="transmembrane region" description="Helical" evidence="7">
    <location>
        <begin position="559"/>
        <end position="582"/>
    </location>
</feature>
<keyword evidence="2 7" id="KW-0812">Transmembrane</keyword>
<comment type="subcellular location">
    <subcellularLocation>
        <location evidence="1">Membrane</location>
        <topology evidence="1">Multi-pass membrane protein</topology>
    </subcellularLocation>
</comment>
<evidence type="ECO:0000313" key="10">
    <source>
        <dbReference type="Ensembl" id="ENSGWIP00000019330.1"/>
    </source>
</evidence>
<dbReference type="Pfam" id="PF13385">
    <property type="entry name" value="Laminin_G_3"/>
    <property type="match status" value="1"/>
</dbReference>
<sequence>MLRWCSLCIPYNQLIQTFVLASASHYWSLDAVEGIHELWDQIGNRPAIRIHNHTVLPSSHNSSYVYTNDSAYTNISATVDIVEGMVNKGIYLNGDNGGTFLHFGNYQNTCISDPTLCGPEGITFSFFWKNLERESRFAIASGGKVISNGFSVFTNPFVGYVEFYTRGNNHRWKANIKVPGPYWTHILFTWTKIDGLKVYINGTFTAGDPEGSVSENYGDTYPDLVIGTGNNKAYSHYVKGAFDEFVIWERALLPQQIMLYYSAAIGESSFTEASPPVVSSDWVEVQSSQGPESMPVFGFLKALPNKTIPQNTANNLTQVYTNSSHVSPYCVHIKKLLPDVFSSTQAFLRSVEEVLSSPGLPEFSVSLTSDSTDYSLMKFPENFNMQHYRFPTEGKNYISVPGEAFTMQSQTTVVGLFYHTMHNYYKEISPVKTRINKAADFKDHKIQVASCLISLKVEPSPTLSINLSGTPLIKIVLTHVLSKEQQDQVLNQSNEVFLYCAFLDYSSNEGVWSNEGCVRSQGNMTYSECLCNHLTNFAILMQVVPLELTRGHKVALSTIGYVGCSISIFCLAITLVTFAVLSSVSTIRNQRYHIHANLSFAILVAEILLLISARFDPGTLPCKIMAVLLHFFFLSAFAWMLVEGLHLYSMVVKVFGSEGSKHFYYYGIGWGSPLVICVVSMTSALDSYGESDNCWLSLKKGAIWAFVAPALFVIVVNIGILISVTRIISRISGENYKIHGDANAVKLTAKAVAVLLPILGISWIFGVLAVNTHSLPFLYIFAVFNSLQGFFVFLFHCLLNSEVRAAFKHKTKVWSLTSSSIRNINVKPFNSDIMNGNKEGVTPTKMNTWDKSTNSANRMDLSAV</sequence>
<dbReference type="GO" id="GO:0005886">
    <property type="term" value="C:plasma membrane"/>
    <property type="evidence" value="ECO:0007669"/>
    <property type="project" value="TreeGrafter"/>
</dbReference>
<dbReference type="InterPro" id="IPR046338">
    <property type="entry name" value="GAIN_dom_sf"/>
</dbReference>
<evidence type="ECO:0000256" key="7">
    <source>
        <dbReference type="SAM" id="Phobius"/>
    </source>
</evidence>
<dbReference type="Proteomes" id="UP000694680">
    <property type="component" value="Chromosome 9"/>
</dbReference>
<dbReference type="SMART" id="SM00303">
    <property type="entry name" value="GPS"/>
    <property type="match status" value="1"/>
</dbReference>
<proteinExistence type="predicted"/>
<dbReference type="Pfam" id="PF01825">
    <property type="entry name" value="GPS"/>
    <property type="match status" value="1"/>
</dbReference>
<dbReference type="InterPro" id="IPR017983">
    <property type="entry name" value="GPCR_2_secretin-like_CS"/>
</dbReference>
<protein>
    <recommendedName>
        <fullName evidence="12">Adhesion G-protein coupled receptor D1</fullName>
    </recommendedName>
</protein>
<organism evidence="10 11">
    <name type="scientific">Gouania willdenowi</name>
    <name type="common">Blunt-snouted clingfish</name>
    <name type="synonym">Lepadogaster willdenowi</name>
    <dbReference type="NCBI Taxonomy" id="441366"/>
    <lineage>
        <taxon>Eukaryota</taxon>
        <taxon>Metazoa</taxon>
        <taxon>Chordata</taxon>
        <taxon>Craniata</taxon>
        <taxon>Vertebrata</taxon>
        <taxon>Euteleostomi</taxon>
        <taxon>Actinopterygii</taxon>
        <taxon>Neopterygii</taxon>
        <taxon>Teleostei</taxon>
        <taxon>Neoteleostei</taxon>
        <taxon>Acanthomorphata</taxon>
        <taxon>Ovalentaria</taxon>
        <taxon>Blenniimorphae</taxon>
        <taxon>Blenniiformes</taxon>
        <taxon>Gobiesocoidei</taxon>
        <taxon>Gobiesocidae</taxon>
        <taxon>Gobiesocinae</taxon>
        <taxon>Gouania</taxon>
    </lineage>
</organism>
<feature type="transmembrane region" description="Helical" evidence="7">
    <location>
        <begin position="663"/>
        <end position="682"/>
    </location>
</feature>
<keyword evidence="4 7" id="KW-1133">Transmembrane helix</keyword>
<dbReference type="InterPro" id="IPR000832">
    <property type="entry name" value="GPCR_2_secretin-like"/>
</dbReference>
<dbReference type="Gene3D" id="1.20.1070.10">
    <property type="entry name" value="Rhodopsin 7-helix transmembrane proteins"/>
    <property type="match status" value="1"/>
</dbReference>
<reference evidence="10" key="2">
    <citation type="submission" date="2025-08" db="UniProtKB">
        <authorList>
            <consortium name="Ensembl"/>
        </authorList>
    </citation>
    <scope>IDENTIFICATION</scope>
</reference>
<dbReference type="PRINTS" id="PR00249">
    <property type="entry name" value="GPCRSECRETIN"/>
</dbReference>
<dbReference type="PROSITE" id="PS50261">
    <property type="entry name" value="G_PROTEIN_RECEP_F2_4"/>
    <property type="match status" value="1"/>
</dbReference>
<reference evidence="10" key="1">
    <citation type="submission" date="2020-06" db="EMBL/GenBank/DDBJ databases">
        <authorList>
            <consortium name="Wellcome Sanger Institute Data Sharing"/>
        </authorList>
    </citation>
    <scope>NUCLEOTIDE SEQUENCE [LARGE SCALE GENOMIC DNA]</scope>
</reference>
<feature type="transmembrane region" description="Helical" evidence="7">
    <location>
        <begin position="594"/>
        <end position="612"/>
    </location>
</feature>
<dbReference type="SUPFAM" id="SSF81321">
    <property type="entry name" value="Family A G protein-coupled receptor-like"/>
    <property type="match status" value="1"/>
</dbReference>
<dbReference type="GO" id="GO:0007166">
    <property type="term" value="P:cell surface receptor signaling pathway"/>
    <property type="evidence" value="ECO:0007669"/>
    <property type="project" value="InterPro"/>
</dbReference>
<dbReference type="InterPro" id="IPR000203">
    <property type="entry name" value="GPS"/>
</dbReference>
<keyword evidence="3" id="KW-0732">Signal</keyword>
<dbReference type="PROSITE" id="PS00650">
    <property type="entry name" value="G_PROTEIN_RECEP_F2_2"/>
    <property type="match status" value="1"/>
</dbReference>
<dbReference type="SUPFAM" id="SSF49899">
    <property type="entry name" value="Concanavalin A-like lectins/glucanases"/>
    <property type="match status" value="1"/>
</dbReference>